<evidence type="ECO:0000256" key="2">
    <source>
        <dbReference type="ARBA" id="ARBA00022448"/>
    </source>
</evidence>
<dbReference type="AlphaFoldDB" id="A0A1I4HIY8"/>
<accession>A0A1I4HIY8</accession>
<keyword evidence="5" id="KW-0029">Amino-acid transport</keyword>
<evidence type="ECO:0000256" key="3">
    <source>
        <dbReference type="ARBA" id="ARBA00022475"/>
    </source>
</evidence>
<dbReference type="PROSITE" id="PS50928">
    <property type="entry name" value="ABC_TM1"/>
    <property type="match status" value="1"/>
</dbReference>
<keyword evidence="2 8" id="KW-0813">Transport</keyword>
<feature type="transmembrane region" description="Helical" evidence="8">
    <location>
        <begin position="20"/>
        <end position="45"/>
    </location>
</feature>
<feature type="transmembrane region" description="Helical" evidence="8">
    <location>
        <begin position="204"/>
        <end position="225"/>
    </location>
</feature>
<dbReference type="RefSeq" id="WP_090932750.1">
    <property type="nucleotide sequence ID" value="NZ_FOTS01000004.1"/>
</dbReference>
<feature type="transmembrane region" description="Helical" evidence="8">
    <location>
        <begin position="57"/>
        <end position="80"/>
    </location>
</feature>
<keyword evidence="11" id="KW-1185">Reference proteome</keyword>
<dbReference type="STRING" id="1123291.SAMN04490355_100431"/>
<dbReference type="Gene3D" id="1.10.3720.10">
    <property type="entry name" value="MetI-like"/>
    <property type="match status" value="1"/>
</dbReference>
<dbReference type="CDD" id="cd06261">
    <property type="entry name" value="TM_PBP2"/>
    <property type="match status" value="1"/>
</dbReference>
<dbReference type="GO" id="GO:0043190">
    <property type="term" value="C:ATP-binding cassette (ABC) transporter complex"/>
    <property type="evidence" value="ECO:0007669"/>
    <property type="project" value="InterPro"/>
</dbReference>
<protein>
    <submittedName>
        <fullName evidence="10">L-cystine transport system permease protein</fullName>
    </submittedName>
</protein>
<dbReference type="InterPro" id="IPR043429">
    <property type="entry name" value="ArtM/GltK/GlnP/TcyL/YhdX-like"/>
</dbReference>
<dbReference type="InterPro" id="IPR010065">
    <property type="entry name" value="AA_ABC_transptr_permease_3TM"/>
</dbReference>
<keyword evidence="4 8" id="KW-0812">Transmembrane</keyword>
<proteinExistence type="inferred from homology"/>
<feature type="transmembrane region" description="Helical" evidence="8">
    <location>
        <begin position="100"/>
        <end position="119"/>
    </location>
</feature>
<dbReference type="GO" id="GO:0015184">
    <property type="term" value="F:L-cystine transmembrane transporter activity"/>
    <property type="evidence" value="ECO:0007669"/>
    <property type="project" value="TreeGrafter"/>
</dbReference>
<keyword evidence="6 8" id="KW-1133">Transmembrane helix</keyword>
<dbReference type="InterPro" id="IPR000515">
    <property type="entry name" value="MetI-like"/>
</dbReference>
<evidence type="ECO:0000256" key="8">
    <source>
        <dbReference type="RuleBase" id="RU363032"/>
    </source>
</evidence>
<comment type="subcellular location">
    <subcellularLocation>
        <location evidence="1 8">Cell membrane</location>
        <topology evidence="1 8">Multi-pass membrane protein</topology>
    </subcellularLocation>
</comment>
<evidence type="ECO:0000313" key="11">
    <source>
        <dbReference type="Proteomes" id="UP000199520"/>
    </source>
</evidence>
<evidence type="ECO:0000313" key="10">
    <source>
        <dbReference type="EMBL" id="SFL42199.1"/>
    </source>
</evidence>
<evidence type="ECO:0000256" key="1">
    <source>
        <dbReference type="ARBA" id="ARBA00004651"/>
    </source>
</evidence>
<dbReference type="Pfam" id="PF00528">
    <property type="entry name" value="BPD_transp_1"/>
    <property type="match status" value="1"/>
</dbReference>
<keyword evidence="3" id="KW-1003">Cell membrane</keyword>
<feature type="domain" description="ABC transmembrane type-1" evidence="9">
    <location>
        <begin position="21"/>
        <end position="222"/>
    </location>
</feature>
<keyword evidence="7 8" id="KW-0472">Membrane</keyword>
<dbReference type="PANTHER" id="PTHR30614:SF0">
    <property type="entry name" value="L-CYSTINE TRANSPORT SYSTEM PERMEASE PROTEIN TCYL"/>
    <property type="match status" value="1"/>
</dbReference>
<dbReference type="PANTHER" id="PTHR30614">
    <property type="entry name" value="MEMBRANE COMPONENT OF AMINO ACID ABC TRANSPORTER"/>
    <property type="match status" value="1"/>
</dbReference>
<feature type="transmembrane region" description="Helical" evidence="8">
    <location>
        <begin position="156"/>
        <end position="184"/>
    </location>
</feature>
<reference evidence="11" key="1">
    <citation type="submission" date="2016-10" db="EMBL/GenBank/DDBJ databases">
        <authorList>
            <person name="Varghese N."/>
            <person name="Submissions S."/>
        </authorList>
    </citation>
    <scope>NUCLEOTIDE SEQUENCE [LARGE SCALE GENOMIC DNA]</scope>
    <source>
        <strain evidence="11">DSM 13327</strain>
    </source>
</reference>
<dbReference type="NCBIfam" id="TIGR01726">
    <property type="entry name" value="HEQRo_perm_3TM"/>
    <property type="match status" value="1"/>
</dbReference>
<evidence type="ECO:0000256" key="6">
    <source>
        <dbReference type="ARBA" id="ARBA00022989"/>
    </source>
</evidence>
<comment type="similarity">
    <text evidence="8">Belongs to the binding-protein-dependent transport system permease family.</text>
</comment>
<evidence type="ECO:0000256" key="4">
    <source>
        <dbReference type="ARBA" id="ARBA00022692"/>
    </source>
</evidence>
<sequence>MNNIVEFSFMWDTFIHLLQFIPVTLFLAIISMVLASIIGLASAIVQLRNIPVLKQIATVYLLIGRAVPTMVMLYIVYFGLPILLLVFTDKTGIDTGYQHIPPMVFAIAGLTVHTGAYLAEIFRAAILSIDKGQMEAALSVGMTWFQGFYRIIFRQAALVAVPLLANQFLGLIKSTSIVFTITVIELLGGAKIASVETYRYLETYLVVAIMYWGISIIFEKLFLLAEQKLRIFKKEANI</sequence>
<evidence type="ECO:0000259" key="9">
    <source>
        <dbReference type="PROSITE" id="PS50928"/>
    </source>
</evidence>
<evidence type="ECO:0000256" key="5">
    <source>
        <dbReference type="ARBA" id="ARBA00022970"/>
    </source>
</evidence>
<gene>
    <name evidence="10" type="ORF">SAMN04490355_100431</name>
</gene>
<dbReference type="SUPFAM" id="SSF161098">
    <property type="entry name" value="MetI-like"/>
    <property type="match status" value="1"/>
</dbReference>
<dbReference type="InterPro" id="IPR035906">
    <property type="entry name" value="MetI-like_sf"/>
</dbReference>
<dbReference type="OrthoDB" id="9805999at2"/>
<dbReference type="Proteomes" id="UP000199520">
    <property type="component" value="Unassembled WGS sequence"/>
</dbReference>
<evidence type="ECO:0000256" key="7">
    <source>
        <dbReference type="ARBA" id="ARBA00023136"/>
    </source>
</evidence>
<organism evidence="10 11">
    <name type="scientific">Pelosinus propionicus DSM 13327</name>
    <dbReference type="NCBI Taxonomy" id="1123291"/>
    <lineage>
        <taxon>Bacteria</taxon>
        <taxon>Bacillati</taxon>
        <taxon>Bacillota</taxon>
        <taxon>Negativicutes</taxon>
        <taxon>Selenomonadales</taxon>
        <taxon>Sporomusaceae</taxon>
        <taxon>Pelosinus</taxon>
    </lineage>
</organism>
<dbReference type="EMBL" id="FOTS01000004">
    <property type="protein sequence ID" value="SFL42199.1"/>
    <property type="molecule type" value="Genomic_DNA"/>
</dbReference>
<name>A0A1I4HIY8_9FIRM</name>